<dbReference type="AlphaFoldDB" id="U2DXH9"/>
<reference evidence="6 7" key="2">
    <citation type="journal article" date="2013" name="PLoS ONE">
        <title>INDIGO - INtegrated Data Warehouse of MIcrobial GenOmes with Examples from the Red Sea Extremophiles.</title>
        <authorList>
            <person name="Alam I."/>
            <person name="Antunes A."/>
            <person name="Kamau A.A."/>
            <person name="Ba Alawi W."/>
            <person name="Kalkatawi M."/>
            <person name="Stingl U."/>
            <person name="Bajic V.B."/>
        </authorList>
    </citation>
    <scope>NUCLEOTIDE SEQUENCE [LARGE SCALE GENOMIC DNA]</scope>
    <source>
        <strain evidence="6 7">SARL4B</strain>
    </source>
</reference>
<dbReference type="GO" id="GO:1904680">
    <property type="term" value="F:peptide transmembrane transporter activity"/>
    <property type="evidence" value="ECO:0007669"/>
    <property type="project" value="TreeGrafter"/>
</dbReference>
<protein>
    <submittedName>
        <fullName evidence="6">Putative extracellular solute-binding protein</fullName>
    </submittedName>
</protein>
<keyword evidence="3" id="KW-0732">Signal</keyword>
<evidence type="ECO:0000256" key="1">
    <source>
        <dbReference type="ARBA" id="ARBA00005695"/>
    </source>
</evidence>
<dbReference type="Pfam" id="PF00496">
    <property type="entry name" value="SBP_bac_5"/>
    <property type="match status" value="1"/>
</dbReference>
<dbReference type="PANTHER" id="PTHR30290:SF9">
    <property type="entry name" value="OLIGOPEPTIDE-BINDING PROTEIN APPA"/>
    <property type="match status" value="1"/>
</dbReference>
<dbReference type="OrthoDB" id="233597at2157"/>
<keyword evidence="2" id="KW-0813">Transport</keyword>
<sequence>MVDQTKKTADDLQNPYRRRILKGVGMVGIAGLAGCMGEKGTTTTGGGGTSDENTTQTENGGDEKSRTDQHFRIMMGGSRPDQGNWNPYGKDYIGGRIGSQIWEGLTMRDYGGNYHPQVLTNWTFPDPIKSGEKITLEMSDEYTWTDGTDLTSEDLVAQLEMERIDNWAYWDFLSGVQAVDDYTVELTIDKRVDPKILKNGLFQFQGYHAVNFKKDVFGEYLTDIKESTTDEEENKARQKLSNYQIAVHEANDLGLGLGPFGKYSAASTSKIVLEKYEDYSSPLIDAIDIPYDYVDGLPVDSPQQKIRAMKNERLDATTNAAMTKDQLQSLPDHYNSFPESGHDGGVFVFNCRNSPLDNQKVRWALSNVFSANHDLLLQNLAYAPEMKPKVEPNVGIGGPELIDKWLGDVKDQFMWHDGGTERAAELLSEEGFTRKNGQWYKPNGDRWELTIKGATFHKNRTQTLATILKQFGIAAQPVVEENSVWFGKTIPENNYDITHWWGAQATPIPYFGLQQMLVANAPKSAYLNGVPSEAEWEEEKTEGLVIKLPPIGEQNGRLESFDINAKIETLGTAQSEEEKRPLIQQLTWAWNWMDAYWGPWLMYRPSMFWSEKNWKWPSEDSDMMKTKSVSFWPTRNGEPQPR</sequence>
<evidence type="ECO:0000256" key="4">
    <source>
        <dbReference type="SAM" id="MobiDB-lite"/>
    </source>
</evidence>
<dbReference type="InterPro" id="IPR000914">
    <property type="entry name" value="SBP_5_dom"/>
</dbReference>
<dbReference type="PROSITE" id="PS51257">
    <property type="entry name" value="PROKAR_LIPOPROTEIN"/>
    <property type="match status" value="1"/>
</dbReference>
<feature type="compositionally biased region" description="Polar residues" evidence="4">
    <location>
        <begin position="50"/>
        <end position="59"/>
    </location>
</feature>
<dbReference type="GeneID" id="23800384"/>
<feature type="region of interest" description="Disordered" evidence="4">
    <location>
        <begin position="40"/>
        <end position="67"/>
    </location>
</feature>
<evidence type="ECO:0000259" key="5">
    <source>
        <dbReference type="Pfam" id="PF00496"/>
    </source>
</evidence>
<evidence type="ECO:0000256" key="3">
    <source>
        <dbReference type="ARBA" id="ARBA00022729"/>
    </source>
</evidence>
<proteinExistence type="inferred from homology"/>
<comment type="similarity">
    <text evidence="1">Belongs to the bacterial solute-binding protein 5 family.</text>
</comment>
<dbReference type="InterPro" id="IPR039424">
    <property type="entry name" value="SBP_5"/>
</dbReference>
<evidence type="ECO:0000313" key="6">
    <source>
        <dbReference type="EMBL" id="ERJ04908.1"/>
    </source>
</evidence>
<dbReference type="PANTHER" id="PTHR30290">
    <property type="entry name" value="PERIPLASMIC BINDING COMPONENT OF ABC TRANSPORTER"/>
    <property type="match status" value="1"/>
</dbReference>
<comment type="caution">
    <text evidence="6">The sequence shown here is derived from an EMBL/GenBank/DDBJ whole genome shotgun (WGS) entry which is preliminary data.</text>
</comment>
<dbReference type="Gene3D" id="3.10.105.10">
    <property type="entry name" value="Dipeptide-binding Protein, Domain 3"/>
    <property type="match status" value="1"/>
</dbReference>
<dbReference type="GO" id="GO:0015833">
    <property type="term" value="P:peptide transport"/>
    <property type="evidence" value="ECO:0007669"/>
    <property type="project" value="TreeGrafter"/>
</dbReference>
<feature type="domain" description="Solute-binding protein family 5" evidence="5">
    <location>
        <begin position="114"/>
        <end position="516"/>
    </location>
</feature>
<dbReference type="eggNOG" id="arCOG01534">
    <property type="taxonomic scope" value="Archaea"/>
</dbReference>
<name>U2DXH9_9EURY</name>
<dbReference type="SUPFAM" id="SSF53850">
    <property type="entry name" value="Periplasmic binding protein-like II"/>
    <property type="match status" value="1"/>
</dbReference>
<evidence type="ECO:0000313" key="7">
    <source>
        <dbReference type="Proteomes" id="UP000003861"/>
    </source>
</evidence>
<dbReference type="EMBL" id="AFNT02000051">
    <property type="protein sequence ID" value="ERJ04908.1"/>
    <property type="molecule type" value="Genomic_DNA"/>
</dbReference>
<organism evidence="6 7">
    <name type="scientific">Halorhabdus tiamatea SARL4B</name>
    <dbReference type="NCBI Taxonomy" id="1033806"/>
    <lineage>
        <taxon>Archaea</taxon>
        <taxon>Methanobacteriati</taxon>
        <taxon>Methanobacteriota</taxon>
        <taxon>Stenosarchaea group</taxon>
        <taxon>Halobacteria</taxon>
        <taxon>Halobacteriales</taxon>
        <taxon>Haloarculaceae</taxon>
        <taxon>Halorhabdus</taxon>
    </lineage>
</organism>
<reference evidence="6 7" key="1">
    <citation type="journal article" date="2011" name="J. Bacteriol.">
        <title>Genome sequence of Halorhabdus tiamatea, the first archaeon isolated from a deep-sea anoxic brine lake.</title>
        <authorList>
            <person name="Antunes A."/>
            <person name="Alam I."/>
            <person name="Bajic V.B."/>
            <person name="Stingl U."/>
        </authorList>
    </citation>
    <scope>NUCLEOTIDE SEQUENCE [LARGE SCALE GENOMIC DNA]</scope>
    <source>
        <strain evidence="6 7">SARL4B</strain>
    </source>
</reference>
<dbReference type="Gene3D" id="3.40.190.10">
    <property type="entry name" value="Periplasmic binding protein-like II"/>
    <property type="match status" value="1"/>
</dbReference>
<accession>U2DXH9</accession>
<dbReference type="Proteomes" id="UP000003861">
    <property type="component" value="Unassembled WGS sequence"/>
</dbReference>
<dbReference type="RefSeq" id="WP_021029729.1">
    <property type="nucleotide sequence ID" value="NC_021921.1"/>
</dbReference>
<evidence type="ECO:0000256" key="2">
    <source>
        <dbReference type="ARBA" id="ARBA00022448"/>
    </source>
</evidence>
<gene>
    <name evidence="6" type="ORF">HLRTI_003139</name>
</gene>
<dbReference type="STRING" id="1033806.HTIA_1057"/>